<proteinExistence type="predicted"/>
<evidence type="ECO:0000313" key="3">
    <source>
        <dbReference type="EMBL" id="KAK0571213.1"/>
    </source>
</evidence>
<evidence type="ECO:0000256" key="1">
    <source>
        <dbReference type="SAM" id="MobiDB-lite"/>
    </source>
</evidence>
<evidence type="ECO:0000259" key="2">
    <source>
        <dbReference type="Pfam" id="PF03108"/>
    </source>
</evidence>
<sequence>MDDIAIELQYRLPVGYWIELSGYGKPFNIGTDHDLMWFKDKIPQNRSLKITGMRLVMMKSNQLMVLTLEPAGVRTGPADAGVEVRSGGAEVGPVGGGVEIGLGGGGVEIGSASVVGDMPTRVNKEADAELNVESAEDEEVVESNYKQEPGSDDLISLDGTDGEEDEGGSLRKFIKTNYHEFNPSRDMQDPVFRVGIEFGNADIFRKAIRAHSVKHMRVVKFKKNDPNRIRAICMGEGCRWVVYGSWLADHKTFKIKSLVDEHTCVMSFKNKFISSKLIAEKYTGQWRVNPDWNFTGLSQQLSVRDNALGTHYYQVRNAARLMIQGNVKEQYSKLLEYGAEIRRMSPGSTFMIKCTEVDSDGNRRFDRLYMCLVALKQGWKEGCMPILGLDGCFIKGYHTSQLLTTIGVDPNNQMYPIALVEFECRDTWSWFLKQFGDDLGFTTCTVSCRSLTSKKRLKQSMERLRIESEDAYKWIADKDPTHWSKAFFKDTALCDTLCNNMCEAFNKAILQARASQ</sequence>
<accession>A0AA39VAY7</accession>
<dbReference type="Pfam" id="PF03108">
    <property type="entry name" value="DBD_Tnp_Mut"/>
    <property type="match status" value="1"/>
</dbReference>
<reference evidence="3" key="2">
    <citation type="submission" date="2023-06" db="EMBL/GenBank/DDBJ databases">
        <authorList>
            <person name="Swenson N.G."/>
            <person name="Wegrzyn J.L."/>
            <person name="Mcevoy S.L."/>
        </authorList>
    </citation>
    <scope>NUCLEOTIDE SEQUENCE</scope>
    <source>
        <strain evidence="3">NS2018</strain>
        <tissue evidence="3">Leaf</tissue>
    </source>
</reference>
<dbReference type="PANTHER" id="PTHR31973:SF187">
    <property type="entry name" value="MUTATOR TRANSPOSASE MUDRA PROTEIN"/>
    <property type="match status" value="1"/>
</dbReference>
<organism evidence="3 4">
    <name type="scientific">Acer saccharum</name>
    <name type="common">Sugar maple</name>
    <dbReference type="NCBI Taxonomy" id="4024"/>
    <lineage>
        <taxon>Eukaryota</taxon>
        <taxon>Viridiplantae</taxon>
        <taxon>Streptophyta</taxon>
        <taxon>Embryophyta</taxon>
        <taxon>Tracheophyta</taxon>
        <taxon>Spermatophyta</taxon>
        <taxon>Magnoliopsida</taxon>
        <taxon>eudicotyledons</taxon>
        <taxon>Gunneridae</taxon>
        <taxon>Pentapetalae</taxon>
        <taxon>rosids</taxon>
        <taxon>malvids</taxon>
        <taxon>Sapindales</taxon>
        <taxon>Sapindaceae</taxon>
        <taxon>Hippocastanoideae</taxon>
        <taxon>Acereae</taxon>
        <taxon>Acer</taxon>
    </lineage>
</organism>
<feature type="region of interest" description="Disordered" evidence="1">
    <location>
        <begin position="143"/>
        <end position="166"/>
    </location>
</feature>
<keyword evidence="4" id="KW-1185">Reference proteome</keyword>
<feature type="domain" description="Transposase MuDR plant" evidence="2">
    <location>
        <begin position="192"/>
        <end position="255"/>
    </location>
</feature>
<name>A0AA39VAY7_ACESA</name>
<dbReference type="EMBL" id="JAUESC010000388">
    <property type="protein sequence ID" value="KAK0571213.1"/>
    <property type="molecule type" value="Genomic_DNA"/>
</dbReference>
<dbReference type="InterPro" id="IPR004332">
    <property type="entry name" value="Transposase_MuDR"/>
</dbReference>
<dbReference type="PANTHER" id="PTHR31973">
    <property type="entry name" value="POLYPROTEIN, PUTATIVE-RELATED"/>
    <property type="match status" value="1"/>
</dbReference>
<protein>
    <recommendedName>
        <fullName evidence="2">Transposase MuDR plant domain-containing protein</fullName>
    </recommendedName>
</protein>
<comment type="caution">
    <text evidence="3">The sequence shown here is derived from an EMBL/GenBank/DDBJ whole genome shotgun (WGS) entry which is preliminary data.</text>
</comment>
<reference evidence="3" key="1">
    <citation type="journal article" date="2022" name="Plant J.">
        <title>Strategies of tolerance reflected in two North American maple genomes.</title>
        <authorList>
            <person name="McEvoy S.L."/>
            <person name="Sezen U.U."/>
            <person name="Trouern-Trend A."/>
            <person name="McMahon S.M."/>
            <person name="Schaberg P.G."/>
            <person name="Yang J."/>
            <person name="Wegrzyn J.L."/>
            <person name="Swenson N.G."/>
        </authorList>
    </citation>
    <scope>NUCLEOTIDE SEQUENCE</scope>
    <source>
        <strain evidence="3">NS2018</strain>
    </source>
</reference>
<dbReference type="AlphaFoldDB" id="A0AA39VAY7"/>
<dbReference type="Proteomes" id="UP001168877">
    <property type="component" value="Unassembled WGS sequence"/>
</dbReference>
<gene>
    <name evidence="3" type="ORF">LWI29_012575</name>
</gene>
<evidence type="ECO:0000313" key="4">
    <source>
        <dbReference type="Proteomes" id="UP001168877"/>
    </source>
</evidence>